<evidence type="ECO:0000313" key="2">
    <source>
        <dbReference type="Proteomes" id="UP000789572"/>
    </source>
</evidence>
<proteinExistence type="predicted"/>
<dbReference type="Proteomes" id="UP000789572">
    <property type="component" value="Unassembled WGS sequence"/>
</dbReference>
<dbReference type="AlphaFoldDB" id="A0A9N9ANK7"/>
<evidence type="ECO:0000313" key="1">
    <source>
        <dbReference type="EMBL" id="CAG8537199.1"/>
    </source>
</evidence>
<accession>A0A9N9ANK7</accession>
<gene>
    <name evidence="1" type="ORF">POCULU_LOCUS4354</name>
</gene>
<keyword evidence="2" id="KW-1185">Reference proteome</keyword>
<dbReference type="EMBL" id="CAJVPJ010000557">
    <property type="protein sequence ID" value="CAG8537199.1"/>
    <property type="molecule type" value="Genomic_DNA"/>
</dbReference>
<protein>
    <submittedName>
        <fullName evidence="1">2316_t:CDS:1</fullName>
    </submittedName>
</protein>
<organism evidence="1 2">
    <name type="scientific">Paraglomus occultum</name>
    <dbReference type="NCBI Taxonomy" id="144539"/>
    <lineage>
        <taxon>Eukaryota</taxon>
        <taxon>Fungi</taxon>
        <taxon>Fungi incertae sedis</taxon>
        <taxon>Mucoromycota</taxon>
        <taxon>Glomeromycotina</taxon>
        <taxon>Glomeromycetes</taxon>
        <taxon>Paraglomerales</taxon>
        <taxon>Paraglomeraceae</taxon>
        <taxon>Paraglomus</taxon>
    </lineage>
</organism>
<comment type="caution">
    <text evidence="1">The sequence shown here is derived from an EMBL/GenBank/DDBJ whole genome shotgun (WGS) entry which is preliminary data.</text>
</comment>
<dbReference type="OrthoDB" id="2407064at2759"/>
<name>A0A9N9ANK7_9GLOM</name>
<sequence length="146" mass="16958">MAFLQSKLSDIYGLVQFLFQRRVNELADRERFAIVLVIAPNVAWLNQHGWPAYYTVMDLFATYGLCPNQRRDNNSRCLFYFRGVYELFKVRDAIRNNMLAPTAFGVPLSCRTNCNPTVQMEPIGEAWILSKISTYDAGRDDHFFMI</sequence>
<reference evidence="1" key="1">
    <citation type="submission" date="2021-06" db="EMBL/GenBank/DDBJ databases">
        <authorList>
            <person name="Kallberg Y."/>
            <person name="Tangrot J."/>
            <person name="Rosling A."/>
        </authorList>
    </citation>
    <scope>NUCLEOTIDE SEQUENCE</scope>
    <source>
        <strain evidence="1">IA702</strain>
    </source>
</reference>